<reference evidence="4 5" key="1">
    <citation type="submission" date="2024-04" db="EMBL/GenBank/DDBJ databases">
        <title>Tritrichomonas musculus Genome.</title>
        <authorList>
            <person name="Alves-Ferreira E."/>
            <person name="Grigg M."/>
            <person name="Lorenzi H."/>
            <person name="Galac M."/>
        </authorList>
    </citation>
    <scope>NUCLEOTIDE SEQUENCE [LARGE SCALE GENOMIC DNA]</scope>
    <source>
        <strain evidence="4 5">EAF2021</strain>
    </source>
</reference>
<sequence>MSNKSKRENNSTSKQSNKEIECYSCHRKLKNERYVQCSKCFNTFQCLQCISVGWDRPPFAIVIDPLKPPPHQFTHQFVISEPPSSPPHPFTRQNWDQHEEVLLLYGVKYLGLGNWHSIADFVHTKSAIECEIHYVETYINSPLAPFPPNYKSINKSIIKRDKEREKQKDKQKQKDRNHEKDKEKRKTKDTDKDKDSEKKKKSSKSADNLTLPKSKPTDGQKNDFPESTSVSSLSKDSKSLESSSSSSSSHHHHHSHHHDSHHDKDYNDGVEILPELPIPDPPAFDTRPVDSLPSEGNPVHLNEKQKKEPTLPAEYSDYMPFRHEFDKDKDFEADGEKLVANIQFSQYENQETIETFREKVDRLKNYNKILAERRFRTEAVEKWNIHYTEVAQPKNKHGSNDNQSGSNLDPRSDSNLNRYSNYYHKLPQSLDFNDFDNRFLGGRTVEDREVDIKLIPLGSYFEKEPIQELAKLIHNRITKQYLIKTRNNWQNIGIKTIKEGQLYQALQEKIKDDKIIPNQISDWNDRINKYNGQDSGEKESECDSLLQCEKEIIKKYKLHYQQYMSLKNLLIREYMIYQKLPRSRMLSIQTEMNLPHLDAVYDLCVNCGWIAP</sequence>
<feature type="domain" description="SANT" evidence="3">
    <location>
        <begin position="94"/>
        <end position="142"/>
    </location>
</feature>
<name>A0ABR2I7V0_9EUKA</name>
<dbReference type="PROSITE" id="PS50090">
    <property type="entry name" value="MYB_LIKE"/>
    <property type="match status" value="1"/>
</dbReference>
<feature type="compositionally biased region" description="Low complexity" evidence="1">
    <location>
        <begin position="226"/>
        <end position="248"/>
    </location>
</feature>
<dbReference type="PROSITE" id="PS51293">
    <property type="entry name" value="SANT"/>
    <property type="match status" value="1"/>
</dbReference>
<feature type="domain" description="Myb-like" evidence="2">
    <location>
        <begin position="92"/>
        <end position="138"/>
    </location>
</feature>
<dbReference type="SUPFAM" id="SSF57850">
    <property type="entry name" value="RING/U-box"/>
    <property type="match status" value="1"/>
</dbReference>
<dbReference type="Pfam" id="PF00249">
    <property type="entry name" value="Myb_DNA-binding"/>
    <property type="match status" value="1"/>
</dbReference>
<feature type="compositionally biased region" description="Basic and acidic residues" evidence="1">
    <location>
        <begin position="159"/>
        <end position="198"/>
    </location>
</feature>
<dbReference type="PANTHER" id="PTHR12374:SF20">
    <property type="entry name" value="TRANSCRIPTIONAL ADAPTER 2-ALPHA"/>
    <property type="match status" value="1"/>
</dbReference>
<dbReference type="InterPro" id="IPR036388">
    <property type="entry name" value="WH-like_DNA-bd_sf"/>
</dbReference>
<evidence type="ECO:0000313" key="4">
    <source>
        <dbReference type="EMBL" id="KAK8857987.1"/>
    </source>
</evidence>
<dbReference type="Proteomes" id="UP001470230">
    <property type="component" value="Unassembled WGS sequence"/>
</dbReference>
<comment type="caution">
    <text evidence="4">The sequence shown here is derived from an EMBL/GenBank/DDBJ whole genome shotgun (WGS) entry which is preliminary data.</text>
</comment>
<dbReference type="SMART" id="SM00717">
    <property type="entry name" value="SANT"/>
    <property type="match status" value="1"/>
</dbReference>
<evidence type="ECO:0000313" key="5">
    <source>
        <dbReference type="Proteomes" id="UP001470230"/>
    </source>
</evidence>
<dbReference type="InterPro" id="IPR009057">
    <property type="entry name" value="Homeodomain-like_sf"/>
</dbReference>
<evidence type="ECO:0000259" key="3">
    <source>
        <dbReference type="PROSITE" id="PS51293"/>
    </source>
</evidence>
<dbReference type="CDD" id="cd00167">
    <property type="entry name" value="SANT"/>
    <property type="match status" value="1"/>
</dbReference>
<evidence type="ECO:0000259" key="2">
    <source>
        <dbReference type="PROSITE" id="PS50090"/>
    </source>
</evidence>
<dbReference type="Gene3D" id="1.10.10.60">
    <property type="entry name" value="Homeodomain-like"/>
    <property type="match status" value="1"/>
</dbReference>
<gene>
    <name evidence="4" type="ORF">M9Y10_013087</name>
</gene>
<feature type="compositionally biased region" description="Polar residues" evidence="1">
    <location>
        <begin position="400"/>
        <end position="414"/>
    </location>
</feature>
<keyword evidence="5" id="KW-1185">Reference proteome</keyword>
<dbReference type="InterPro" id="IPR001005">
    <property type="entry name" value="SANT/Myb"/>
</dbReference>
<evidence type="ECO:0000256" key="1">
    <source>
        <dbReference type="SAM" id="MobiDB-lite"/>
    </source>
</evidence>
<dbReference type="PANTHER" id="PTHR12374">
    <property type="entry name" value="TRANSCRIPTIONAL ADAPTOR 2 ADA2 -RELATED"/>
    <property type="match status" value="1"/>
</dbReference>
<feature type="compositionally biased region" description="Basic and acidic residues" evidence="1">
    <location>
        <begin position="215"/>
        <end position="224"/>
    </location>
</feature>
<dbReference type="SUPFAM" id="SSF46689">
    <property type="entry name" value="Homeodomain-like"/>
    <property type="match status" value="1"/>
</dbReference>
<feature type="region of interest" description="Disordered" evidence="1">
    <location>
        <begin position="159"/>
        <end position="306"/>
    </location>
</feature>
<dbReference type="Gene3D" id="1.10.10.10">
    <property type="entry name" value="Winged helix-like DNA-binding domain superfamily/Winged helix DNA-binding domain"/>
    <property type="match status" value="1"/>
</dbReference>
<dbReference type="EMBL" id="JAPFFF010000019">
    <property type="protein sequence ID" value="KAK8857987.1"/>
    <property type="molecule type" value="Genomic_DNA"/>
</dbReference>
<dbReference type="InterPro" id="IPR017884">
    <property type="entry name" value="SANT_dom"/>
</dbReference>
<feature type="compositionally biased region" description="Basic residues" evidence="1">
    <location>
        <begin position="249"/>
        <end position="259"/>
    </location>
</feature>
<accession>A0ABR2I7V0</accession>
<protein>
    <submittedName>
        <fullName evidence="4">Transcriptional adapter 2-alpha</fullName>
    </submittedName>
</protein>
<feature type="region of interest" description="Disordered" evidence="1">
    <location>
        <begin position="391"/>
        <end position="414"/>
    </location>
</feature>
<proteinExistence type="predicted"/>
<organism evidence="4 5">
    <name type="scientific">Tritrichomonas musculus</name>
    <dbReference type="NCBI Taxonomy" id="1915356"/>
    <lineage>
        <taxon>Eukaryota</taxon>
        <taxon>Metamonada</taxon>
        <taxon>Parabasalia</taxon>
        <taxon>Tritrichomonadida</taxon>
        <taxon>Tritrichomonadidae</taxon>
        <taxon>Tritrichomonas</taxon>
    </lineage>
</organism>